<comment type="caution">
    <text evidence="4">The sequence shown here is derived from an EMBL/GenBank/DDBJ whole genome shotgun (WGS) entry which is preliminary data.</text>
</comment>
<dbReference type="InterPro" id="IPR001584">
    <property type="entry name" value="Integrase_cat-core"/>
</dbReference>
<reference evidence="4" key="1">
    <citation type="submission" date="2022-12" db="EMBL/GenBank/DDBJ databases">
        <title>Draft genome assemblies for two species of Escallonia (Escalloniales).</title>
        <authorList>
            <person name="Chanderbali A."/>
            <person name="Dervinis C."/>
            <person name="Anghel I."/>
            <person name="Soltis D."/>
            <person name="Soltis P."/>
            <person name="Zapata F."/>
        </authorList>
    </citation>
    <scope>NUCLEOTIDE SEQUENCE</scope>
    <source>
        <strain evidence="4">UCBG92.1500</strain>
        <tissue evidence="4">Leaf</tissue>
    </source>
</reference>
<dbReference type="InterPro" id="IPR012337">
    <property type="entry name" value="RNaseH-like_sf"/>
</dbReference>
<dbReference type="InterPro" id="IPR000953">
    <property type="entry name" value="Chromo/chromo_shadow_dom"/>
</dbReference>
<proteinExistence type="predicted"/>
<dbReference type="Proteomes" id="UP001187471">
    <property type="component" value="Unassembled WGS sequence"/>
</dbReference>
<dbReference type="PANTHER" id="PTHR37984:SF5">
    <property type="entry name" value="PROTEIN NYNRIN-LIKE"/>
    <property type="match status" value="1"/>
</dbReference>
<evidence type="ECO:0000259" key="3">
    <source>
        <dbReference type="PROSITE" id="PS50994"/>
    </source>
</evidence>
<gene>
    <name evidence="4" type="ORF">RJ640_028505</name>
</gene>
<feature type="compositionally biased region" description="Basic and acidic residues" evidence="1">
    <location>
        <begin position="224"/>
        <end position="239"/>
    </location>
</feature>
<feature type="domain" description="Integrase catalytic" evidence="3">
    <location>
        <begin position="113"/>
        <end position="276"/>
    </location>
</feature>
<sequence length="285" mass="33009">MEHDPLARQLFKLAESGQTQRFWLEDGLLLYTKGQRVYVHKWNNLRKTIIRECHDTPWAGHSGQRWTYALVEASYYWPQMKDKVKAYMKTCLVCQQDKVKNQLPARLLDPLPIPAHPWESVSMDFITCLPRSDGCGSIMVVVDRVSKYATFVASPADCTAEETAQLFLKNVVKYWGLPKVIVSDRDPRFTGKFWTELFKLPGSELHFSTSFHPQTDGRNGLLKPHYDDKEDPSRGESHRAPTAVVKSYDKEVEYVLSNRLERRRGVPPTRHYLVKWKGLPEREAT</sequence>
<dbReference type="PROSITE" id="PS50013">
    <property type="entry name" value="CHROMO_2"/>
    <property type="match status" value="1"/>
</dbReference>
<dbReference type="FunFam" id="1.10.340.70:FF:000001">
    <property type="entry name" value="Retrovirus-related Pol polyprotein from transposon gypsy-like Protein"/>
    <property type="match status" value="1"/>
</dbReference>
<feature type="domain" description="Chromo" evidence="2">
    <location>
        <begin position="250"/>
        <end position="285"/>
    </location>
</feature>
<dbReference type="InterPro" id="IPR050951">
    <property type="entry name" value="Retrovirus_Pol_polyprotein"/>
</dbReference>
<dbReference type="GO" id="GO:0015074">
    <property type="term" value="P:DNA integration"/>
    <property type="evidence" value="ECO:0007669"/>
    <property type="project" value="InterPro"/>
</dbReference>
<dbReference type="PROSITE" id="PS50994">
    <property type="entry name" value="INTEGRASE"/>
    <property type="match status" value="1"/>
</dbReference>
<dbReference type="AlphaFoldDB" id="A0AA88U2J6"/>
<dbReference type="EMBL" id="JAVXUO010003134">
    <property type="protein sequence ID" value="KAK2966346.1"/>
    <property type="molecule type" value="Genomic_DNA"/>
</dbReference>
<dbReference type="CDD" id="cd00024">
    <property type="entry name" value="CD_CSD"/>
    <property type="match status" value="1"/>
</dbReference>
<dbReference type="SUPFAM" id="SSF53098">
    <property type="entry name" value="Ribonuclease H-like"/>
    <property type="match status" value="1"/>
</dbReference>
<evidence type="ECO:0000313" key="4">
    <source>
        <dbReference type="EMBL" id="KAK2966346.1"/>
    </source>
</evidence>
<accession>A0AA88U2J6</accession>
<evidence type="ECO:0000259" key="2">
    <source>
        <dbReference type="PROSITE" id="PS50013"/>
    </source>
</evidence>
<feature type="region of interest" description="Disordered" evidence="1">
    <location>
        <begin position="215"/>
        <end position="243"/>
    </location>
</feature>
<dbReference type="InterPro" id="IPR041588">
    <property type="entry name" value="Integrase_H2C2"/>
</dbReference>
<dbReference type="Pfam" id="PF17921">
    <property type="entry name" value="Integrase_H2C2"/>
    <property type="match status" value="1"/>
</dbReference>
<dbReference type="SUPFAM" id="SSF54160">
    <property type="entry name" value="Chromo domain-like"/>
    <property type="match status" value="1"/>
</dbReference>
<dbReference type="Gene3D" id="3.30.420.10">
    <property type="entry name" value="Ribonuclease H-like superfamily/Ribonuclease H"/>
    <property type="match status" value="1"/>
</dbReference>
<dbReference type="Gene3D" id="2.40.50.40">
    <property type="match status" value="1"/>
</dbReference>
<evidence type="ECO:0000313" key="5">
    <source>
        <dbReference type="Proteomes" id="UP001187471"/>
    </source>
</evidence>
<keyword evidence="5" id="KW-1185">Reference proteome</keyword>
<name>A0AA88U2J6_9ASTE</name>
<dbReference type="GO" id="GO:0003676">
    <property type="term" value="F:nucleic acid binding"/>
    <property type="evidence" value="ECO:0007669"/>
    <property type="project" value="InterPro"/>
</dbReference>
<dbReference type="Gene3D" id="1.10.340.70">
    <property type="match status" value="1"/>
</dbReference>
<organism evidence="4 5">
    <name type="scientific">Escallonia rubra</name>
    <dbReference type="NCBI Taxonomy" id="112253"/>
    <lineage>
        <taxon>Eukaryota</taxon>
        <taxon>Viridiplantae</taxon>
        <taxon>Streptophyta</taxon>
        <taxon>Embryophyta</taxon>
        <taxon>Tracheophyta</taxon>
        <taxon>Spermatophyta</taxon>
        <taxon>Magnoliopsida</taxon>
        <taxon>eudicotyledons</taxon>
        <taxon>Gunneridae</taxon>
        <taxon>Pentapetalae</taxon>
        <taxon>asterids</taxon>
        <taxon>campanulids</taxon>
        <taxon>Escalloniales</taxon>
        <taxon>Escalloniaceae</taxon>
        <taxon>Escallonia</taxon>
    </lineage>
</organism>
<dbReference type="InterPro" id="IPR016197">
    <property type="entry name" value="Chromo-like_dom_sf"/>
</dbReference>
<dbReference type="InterPro" id="IPR036397">
    <property type="entry name" value="RNaseH_sf"/>
</dbReference>
<protein>
    <submittedName>
        <fullName evidence="4">Uncharacterized protein</fullName>
    </submittedName>
</protein>
<evidence type="ECO:0000256" key="1">
    <source>
        <dbReference type="SAM" id="MobiDB-lite"/>
    </source>
</evidence>
<dbReference type="PANTHER" id="PTHR37984">
    <property type="entry name" value="PROTEIN CBG26694"/>
    <property type="match status" value="1"/>
</dbReference>